<dbReference type="Pfam" id="PF01643">
    <property type="entry name" value="Acyl-ACP_TE"/>
    <property type="match status" value="1"/>
</dbReference>
<organism evidence="3 4">
    <name type="scientific">Butyricicoccus intestinisimiae</name>
    <dbReference type="NCBI Taxonomy" id="2841509"/>
    <lineage>
        <taxon>Bacteria</taxon>
        <taxon>Bacillati</taxon>
        <taxon>Bacillota</taxon>
        <taxon>Clostridia</taxon>
        <taxon>Eubacteriales</taxon>
        <taxon>Butyricicoccaceae</taxon>
        <taxon>Butyricicoccus</taxon>
    </lineage>
</organism>
<evidence type="ECO:0000313" key="3">
    <source>
        <dbReference type="EMBL" id="MBU5489909.1"/>
    </source>
</evidence>
<dbReference type="EMBL" id="JAHLQI010000002">
    <property type="protein sequence ID" value="MBU5489909.1"/>
    <property type="molecule type" value="Genomic_DNA"/>
</dbReference>
<reference evidence="3 4" key="1">
    <citation type="submission" date="2021-06" db="EMBL/GenBank/DDBJ databases">
        <authorList>
            <person name="Sun Q."/>
            <person name="Li D."/>
        </authorList>
    </citation>
    <scope>NUCLEOTIDE SEQUENCE [LARGE SCALE GENOMIC DNA]</scope>
    <source>
        <strain evidence="3 4">MSJd-7</strain>
    </source>
</reference>
<proteinExistence type="predicted"/>
<dbReference type="RefSeq" id="WP_216469564.1">
    <property type="nucleotide sequence ID" value="NZ_JAHLQI010000002.1"/>
</dbReference>
<dbReference type="InterPro" id="IPR049427">
    <property type="entry name" value="Acyl-ACP_TE_C"/>
</dbReference>
<sequence>MPECQLSREYVVDIGQTDCRGLARPSAIVDFMQDIATRHAEIMGIGGEALKRHHGFWVLSRLKYQLERPLQPYETVRLTTLPRKLRGASWYRDFVFEDAGGVIGHAVTVWAIVDLESRHLLLPKKVGISFPSQDTGFTEQLRAIVPEDMQPCFARTVRYSDTDVNRHLNNVKAVDILSDAFGLEPDENRWVSGLQVNYLAENRCGTELTISQGHTKNGTFCVCACEGEQEKVQAEVTFSER</sequence>
<comment type="caution">
    <text evidence="3">The sequence shown here is derived from an EMBL/GenBank/DDBJ whole genome shotgun (WGS) entry which is preliminary data.</text>
</comment>
<keyword evidence="4" id="KW-1185">Reference proteome</keyword>
<evidence type="ECO:0000259" key="1">
    <source>
        <dbReference type="Pfam" id="PF01643"/>
    </source>
</evidence>
<gene>
    <name evidence="3" type="ORF">KQI75_04625</name>
</gene>
<feature type="domain" description="Acyl-ACP thioesterase N-terminal hotdog" evidence="1">
    <location>
        <begin position="7"/>
        <end position="120"/>
    </location>
</feature>
<evidence type="ECO:0008006" key="5">
    <source>
        <dbReference type="Google" id="ProtNLM"/>
    </source>
</evidence>
<evidence type="ECO:0000313" key="4">
    <source>
        <dbReference type="Proteomes" id="UP000783588"/>
    </source>
</evidence>
<dbReference type="Pfam" id="PF20791">
    <property type="entry name" value="Acyl-ACP_TE_C"/>
    <property type="match status" value="1"/>
</dbReference>
<accession>A0ABS6ESV5</accession>
<dbReference type="Proteomes" id="UP000783588">
    <property type="component" value="Unassembled WGS sequence"/>
</dbReference>
<dbReference type="InterPro" id="IPR002864">
    <property type="entry name" value="Acyl-ACP_thioesterase_NHD"/>
</dbReference>
<evidence type="ECO:0000259" key="2">
    <source>
        <dbReference type="Pfam" id="PF20791"/>
    </source>
</evidence>
<protein>
    <recommendedName>
        <fullName evidence="5">Acyl-ACP thioesterase</fullName>
    </recommendedName>
</protein>
<dbReference type="CDD" id="cd00586">
    <property type="entry name" value="4HBT"/>
    <property type="match status" value="1"/>
</dbReference>
<feature type="domain" description="Acyl-ACP thioesterase-like C-terminal" evidence="2">
    <location>
        <begin position="156"/>
        <end position="222"/>
    </location>
</feature>
<name>A0ABS6ESV5_9FIRM</name>